<comment type="caution">
    <text evidence="3">The sequence shown here is derived from an EMBL/GenBank/DDBJ whole genome shotgun (WGS) entry which is preliminary data.</text>
</comment>
<dbReference type="InterPro" id="IPR048323">
    <property type="entry name" value="Spo16_C"/>
</dbReference>
<evidence type="ECO:0000259" key="1">
    <source>
        <dbReference type="Pfam" id="PF19225"/>
    </source>
</evidence>
<keyword evidence="4" id="KW-1185">Reference proteome</keyword>
<dbReference type="EMBL" id="JAWIZZ010000022">
    <property type="protein sequence ID" value="KAK5782030.1"/>
    <property type="molecule type" value="Genomic_DNA"/>
</dbReference>
<dbReference type="Pfam" id="PF19225">
    <property type="entry name" value="Spo16_N"/>
    <property type="match status" value="1"/>
</dbReference>
<evidence type="ECO:0000313" key="3">
    <source>
        <dbReference type="EMBL" id="KAK5782030.1"/>
    </source>
</evidence>
<gene>
    <name evidence="3" type="ORF">RI543_000516</name>
</gene>
<name>A0AAN7WK87_9SACH</name>
<feature type="domain" description="Spo16 protein C-terminal" evidence="2">
    <location>
        <begin position="178"/>
        <end position="218"/>
    </location>
</feature>
<dbReference type="InterPro" id="IPR043637">
    <property type="entry name" value="Spo16_N"/>
</dbReference>
<accession>A0AAN7WK87</accession>
<dbReference type="GO" id="GO:0007130">
    <property type="term" value="P:synaptonemal complex assembly"/>
    <property type="evidence" value="ECO:0007669"/>
    <property type="project" value="InterPro"/>
</dbReference>
<reference evidence="4" key="1">
    <citation type="submission" date="2023-07" db="EMBL/GenBank/DDBJ databases">
        <title>A draft genome of Kazachstania heterogenica Y-27499.</title>
        <authorList>
            <person name="Donic C."/>
            <person name="Kralova J.S."/>
            <person name="Fidel L."/>
            <person name="Ben-Dor S."/>
            <person name="Jung S."/>
        </authorList>
    </citation>
    <scope>NUCLEOTIDE SEQUENCE [LARGE SCALE GENOMIC DNA]</scope>
    <source>
        <strain evidence="4">Y27499</strain>
    </source>
</reference>
<organism evidence="3 4">
    <name type="scientific">Arxiozyma heterogenica</name>
    <dbReference type="NCBI Taxonomy" id="278026"/>
    <lineage>
        <taxon>Eukaryota</taxon>
        <taxon>Fungi</taxon>
        <taxon>Dikarya</taxon>
        <taxon>Ascomycota</taxon>
        <taxon>Saccharomycotina</taxon>
        <taxon>Saccharomycetes</taxon>
        <taxon>Saccharomycetales</taxon>
        <taxon>Saccharomycetaceae</taxon>
        <taxon>Arxiozyma</taxon>
    </lineage>
</organism>
<dbReference type="Pfam" id="PF21698">
    <property type="entry name" value="Spo16_C"/>
    <property type="match status" value="1"/>
</dbReference>
<dbReference type="Proteomes" id="UP001306508">
    <property type="component" value="Unassembled WGS sequence"/>
</dbReference>
<proteinExistence type="predicted"/>
<evidence type="ECO:0000259" key="2">
    <source>
        <dbReference type="Pfam" id="PF21698"/>
    </source>
</evidence>
<evidence type="ECO:0000313" key="4">
    <source>
        <dbReference type="Proteomes" id="UP001306508"/>
    </source>
</evidence>
<feature type="domain" description="Spo16 protein N-terminal" evidence="1">
    <location>
        <begin position="23"/>
        <end position="158"/>
    </location>
</feature>
<sequence length="220" mass="26132">MEITRKIYLKNDKIVQDNLNPKILVVDINTSLLSTQLQIIINETKQNKKLDNPRDEFYKKKIQNRLFEVAQNEMFCILKDILISIHPETSIIINLNLSKLIIPLHNWYMILDRITLFPPTKVINSPYHIYITEQSMIERQDYIENNVNLSKWIKNLSDSINFQHDFFSTDGSNETYLDDEYFVKNLLMQLFQENNLNEREIEQLLLNCNNLGDLLNQLHC</sequence>
<dbReference type="GO" id="GO:0000217">
    <property type="term" value="F:DNA secondary structure binding"/>
    <property type="evidence" value="ECO:0007669"/>
    <property type="project" value="InterPro"/>
</dbReference>
<dbReference type="AlphaFoldDB" id="A0AAN7WK87"/>
<dbReference type="GO" id="GO:0010520">
    <property type="term" value="P:regulation of reciprocal meiotic recombination"/>
    <property type="evidence" value="ECO:0007669"/>
    <property type="project" value="InterPro"/>
</dbReference>
<protein>
    <submittedName>
        <fullName evidence="3">Uncharacterized protein</fullName>
    </submittedName>
</protein>